<dbReference type="eggNOG" id="arCOG00555">
    <property type="taxonomic scope" value="Archaea"/>
</dbReference>
<dbReference type="InterPro" id="IPR011545">
    <property type="entry name" value="DEAD/DEAH_box_helicase_dom"/>
</dbReference>
<evidence type="ECO:0000313" key="5">
    <source>
        <dbReference type="EMBL" id="AGK60814.1"/>
    </source>
</evidence>
<gene>
    <name evidence="5" type="ORF">Asulf_00805</name>
</gene>
<evidence type="ECO:0000313" key="6">
    <source>
        <dbReference type="Proteomes" id="UP000013307"/>
    </source>
</evidence>
<keyword evidence="5" id="KW-0378">Hydrolase</keyword>
<sequence>MDVSKFFCERCGRIKRKCICKKESTRKKNLRLLNEISPESYSELRNLFDTDDEIIHYRILNPVDPLPDIELSDLNFSGDLKLALIDRGIDKLYNFQKDAIEFLLDGKNVVITAPTGFGKTEAFVIPMIERVRNYGKGIIIYPTKALAADQELKIRHYSEYCGLRAIRFDGDSTARERRDVLNGRFDILLTNPDMLDYHLRNTAEFRKVVKDLCFLAVDELHYYSGIIGANLYYLIRRLKRFRNFQIACASATLSNAKEFAESLFDEKFEWVKAEKRKGESHIVMLYTQNLFKAISDIVKSFPDKKVLIFGNSYRSVEYFAFTLNRQGIRAAIHKAGLRKDVRKEVERRFRDGEIKVVVSTSTLELGVDIGDVDVVVSEIVSFPHFIQRLGRAGRMGQKCVGVILLRSDDAISNYYREKPEEYFDSEQLGFVEKENEELLNFHLISMAIERPFSINELGDFERRILEDCLAKGYLMIDDRVFATDKGVRKMREFSMRGIGDSVKMYRDGKVIGERSLPVAIKEMFPGAVLIHNGERLRSVEFSLSKAVLEPCREDIITQPLYTSIPVIKDIIERIGSPVSSAYCSLEITMSVFGYMERSTFGEDRAVRYLDEPVSYTFSTKGFLFSAPFPDSMDYDDFYAGSFHALEHVLIETSDMLTGGGSSQIGGISTPDGDIFIYDASFGGSGLSRLLFKRLERAFRISYDVLKNCKCGRIEGCPSCTYSYQCGNNNTPLNRIGAMNIIEKIFRGIKKRLDDSKYSGYTEFRYFP</sequence>
<keyword evidence="6" id="KW-1185">Reference proteome</keyword>
<dbReference type="InterPro" id="IPR027417">
    <property type="entry name" value="P-loop_NTPase"/>
</dbReference>
<dbReference type="Pfam" id="PF09369">
    <property type="entry name" value="MZB"/>
    <property type="match status" value="1"/>
</dbReference>
<dbReference type="RefSeq" id="WP_015590412.1">
    <property type="nucleotide sequence ID" value="NC_021169.1"/>
</dbReference>
<dbReference type="GO" id="GO:0005524">
    <property type="term" value="F:ATP binding"/>
    <property type="evidence" value="ECO:0007669"/>
    <property type="project" value="UniProtKB-KW"/>
</dbReference>
<dbReference type="SMART" id="SM00487">
    <property type="entry name" value="DEXDc"/>
    <property type="match status" value="1"/>
</dbReference>
<dbReference type="Gene3D" id="3.40.50.300">
    <property type="entry name" value="P-loop containing nucleotide triphosphate hydrolases"/>
    <property type="match status" value="2"/>
</dbReference>
<keyword evidence="1" id="KW-0547">Nucleotide-binding</keyword>
<dbReference type="GO" id="GO:0043138">
    <property type="term" value="F:3'-5' DNA helicase activity"/>
    <property type="evidence" value="ECO:0007669"/>
    <property type="project" value="TreeGrafter"/>
</dbReference>
<evidence type="ECO:0000256" key="2">
    <source>
        <dbReference type="ARBA" id="ARBA00022840"/>
    </source>
</evidence>
<dbReference type="KEGG" id="ast:Asulf_00805"/>
<dbReference type="GO" id="GO:0003676">
    <property type="term" value="F:nucleic acid binding"/>
    <property type="evidence" value="ECO:0007669"/>
    <property type="project" value="InterPro"/>
</dbReference>
<organism evidence="5 6">
    <name type="scientific">Archaeoglobus sulfaticallidus PM70-1</name>
    <dbReference type="NCBI Taxonomy" id="387631"/>
    <lineage>
        <taxon>Archaea</taxon>
        <taxon>Methanobacteriati</taxon>
        <taxon>Methanobacteriota</taxon>
        <taxon>Archaeoglobi</taxon>
        <taxon>Archaeoglobales</taxon>
        <taxon>Archaeoglobaceae</taxon>
        <taxon>Archaeoglobus</taxon>
    </lineage>
</organism>
<dbReference type="GO" id="GO:0036297">
    <property type="term" value="P:interstrand cross-link repair"/>
    <property type="evidence" value="ECO:0007669"/>
    <property type="project" value="TreeGrafter"/>
</dbReference>
<proteinExistence type="predicted"/>
<feature type="domain" description="Helicase ATP-binding" evidence="3">
    <location>
        <begin position="100"/>
        <end position="271"/>
    </location>
</feature>
<feature type="domain" description="Helicase C-terminal" evidence="4">
    <location>
        <begin position="293"/>
        <end position="439"/>
    </location>
</feature>
<reference evidence="5 6" key="1">
    <citation type="journal article" date="2013" name="Genome Announc.">
        <title>Complete Genome Sequence of the Thermophilic and Facultatively Chemolithoautotrophic Sulfate Reducer Archaeoglobus sulfaticallidus Strain PM70-1T.</title>
        <authorList>
            <person name="Stokke R."/>
            <person name="Hocking W.P."/>
            <person name="Steinsbu B.O."/>
            <person name="Steen I.H."/>
        </authorList>
    </citation>
    <scope>NUCLEOTIDE SEQUENCE [LARGE SCALE GENOMIC DNA]</scope>
    <source>
        <strain evidence="5">PM70-1</strain>
    </source>
</reference>
<dbReference type="GeneID" id="15392446"/>
<dbReference type="Pfam" id="PF00271">
    <property type="entry name" value="Helicase_C"/>
    <property type="match status" value="1"/>
</dbReference>
<dbReference type="SMART" id="SM00490">
    <property type="entry name" value="HELICc"/>
    <property type="match status" value="1"/>
</dbReference>
<dbReference type="PROSITE" id="PS51192">
    <property type="entry name" value="HELICASE_ATP_BIND_1"/>
    <property type="match status" value="1"/>
</dbReference>
<evidence type="ECO:0000259" key="3">
    <source>
        <dbReference type="PROSITE" id="PS51192"/>
    </source>
</evidence>
<dbReference type="Pfam" id="PF00270">
    <property type="entry name" value="DEAD"/>
    <property type="match status" value="1"/>
</dbReference>
<dbReference type="InterPro" id="IPR014001">
    <property type="entry name" value="Helicase_ATP-bd"/>
</dbReference>
<dbReference type="InterPro" id="IPR001650">
    <property type="entry name" value="Helicase_C-like"/>
</dbReference>
<accession>N0BB30</accession>
<dbReference type="STRING" id="387631.Asulf_00805"/>
<dbReference type="SUPFAM" id="SSF52540">
    <property type="entry name" value="P-loop containing nucleoside triphosphate hydrolases"/>
    <property type="match status" value="1"/>
</dbReference>
<dbReference type="Proteomes" id="UP000013307">
    <property type="component" value="Chromosome"/>
</dbReference>
<evidence type="ECO:0000256" key="1">
    <source>
        <dbReference type="ARBA" id="ARBA00022741"/>
    </source>
</evidence>
<protein>
    <submittedName>
        <fullName evidence="5">Distinct helicase family with a unique C-terminal domain including a metal-binding cysteine cluster</fullName>
    </submittedName>
</protein>
<keyword evidence="2" id="KW-0067">ATP-binding</keyword>
<dbReference type="PANTHER" id="PTHR47957:SF3">
    <property type="entry name" value="ATP-DEPENDENT HELICASE HRQ1"/>
    <property type="match status" value="1"/>
</dbReference>
<name>N0BB30_9EURY</name>
<dbReference type="InterPro" id="IPR018973">
    <property type="entry name" value="MZB"/>
</dbReference>
<dbReference type="PANTHER" id="PTHR47957">
    <property type="entry name" value="ATP-DEPENDENT HELICASE HRQ1"/>
    <property type="match status" value="1"/>
</dbReference>
<dbReference type="EMBL" id="CP005290">
    <property type="protein sequence ID" value="AGK60814.1"/>
    <property type="molecule type" value="Genomic_DNA"/>
</dbReference>
<dbReference type="AlphaFoldDB" id="N0BB30"/>
<dbReference type="PROSITE" id="PS51194">
    <property type="entry name" value="HELICASE_CTER"/>
    <property type="match status" value="1"/>
</dbReference>
<keyword evidence="5" id="KW-0347">Helicase</keyword>
<evidence type="ECO:0000259" key="4">
    <source>
        <dbReference type="PROSITE" id="PS51194"/>
    </source>
</evidence>
<dbReference type="GO" id="GO:0006289">
    <property type="term" value="P:nucleotide-excision repair"/>
    <property type="evidence" value="ECO:0007669"/>
    <property type="project" value="TreeGrafter"/>
</dbReference>
<dbReference type="OrthoDB" id="36796at2157"/>
<dbReference type="HOGENOM" id="CLU_000809_3_2_2"/>